<name>A0A1C4Y7A3_MICVI</name>
<sequence>MQSLPRTATLPELQRYVADMEKQRGFTDRTVLDQCLMLGEEVGELFKAVRKHQQLPIGTTSIVGTVDEELADVLIFVCAVANRYGIDLSEALRRKEQHNEQRTWR</sequence>
<dbReference type="RefSeq" id="WP_089007543.1">
    <property type="nucleotide sequence ID" value="NZ_LT607411.1"/>
</dbReference>
<evidence type="ECO:0000313" key="2">
    <source>
        <dbReference type="EMBL" id="SCF16608.1"/>
    </source>
</evidence>
<dbReference type="AlphaFoldDB" id="A0A1C4Y7A3"/>
<evidence type="ECO:0000259" key="1">
    <source>
        <dbReference type="Pfam" id="PF03819"/>
    </source>
</evidence>
<feature type="domain" description="NTP pyrophosphohydrolase MazG-like" evidence="1">
    <location>
        <begin position="36"/>
        <end position="94"/>
    </location>
</feature>
<dbReference type="Pfam" id="PF03819">
    <property type="entry name" value="MazG"/>
    <property type="match status" value="1"/>
</dbReference>
<dbReference type="PIRSF" id="PIRSF036521">
    <property type="entry name" value="UCP036521_pph"/>
    <property type="match status" value="1"/>
</dbReference>
<dbReference type="PANTHER" id="PTHR42702">
    <property type="entry name" value="NUCLEOTIDE PYROPHOSPHOHYDROLASE"/>
    <property type="match status" value="1"/>
</dbReference>
<keyword evidence="3" id="KW-1185">Reference proteome</keyword>
<dbReference type="OrthoDB" id="9791898at2"/>
<dbReference type="SUPFAM" id="SSF101386">
    <property type="entry name" value="all-alpha NTP pyrophosphatases"/>
    <property type="match status" value="1"/>
</dbReference>
<evidence type="ECO:0000313" key="3">
    <source>
        <dbReference type="Proteomes" id="UP000198242"/>
    </source>
</evidence>
<dbReference type="PANTHER" id="PTHR42702:SF1">
    <property type="entry name" value="REGULATORY PROTEIN FOR BETA-LACTAMASE"/>
    <property type="match status" value="1"/>
</dbReference>
<dbReference type="InterPro" id="IPR011411">
    <property type="entry name" value="MazG-related_YvdC"/>
</dbReference>
<gene>
    <name evidence="2" type="ORF">GA0074695_3927</name>
</gene>
<dbReference type="EMBL" id="LT607411">
    <property type="protein sequence ID" value="SCF16608.1"/>
    <property type="molecule type" value="Genomic_DNA"/>
</dbReference>
<dbReference type="InterPro" id="IPR004518">
    <property type="entry name" value="MazG-like_dom"/>
</dbReference>
<dbReference type="CDD" id="cd11535">
    <property type="entry name" value="NTP-PPase_SsMazG"/>
    <property type="match status" value="1"/>
</dbReference>
<accession>A0A1C4Y7A3</accession>
<dbReference type="Gene3D" id="1.10.287.1080">
    <property type="entry name" value="MazG-like"/>
    <property type="match status" value="1"/>
</dbReference>
<proteinExistence type="predicted"/>
<organism evidence="2 3">
    <name type="scientific">Micromonospora viridifaciens</name>
    <dbReference type="NCBI Taxonomy" id="1881"/>
    <lineage>
        <taxon>Bacteria</taxon>
        <taxon>Bacillati</taxon>
        <taxon>Actinomycetota</taxon>
        <taxon>Actinomycetes</taxon>
        <taxon>Micromonosporales</taxon>
        <taxon>Micromonosporaceae</taxon>
        <taxon>Micromonospora</taxon>
    </lineage>
</organism>
<dbReference type="Proteomes" id="UP000198242">
    <property type="component" value="Chromosome I"/>
</dbReference>
<protein>
    <submittedName>
        <fullName evidence="2">NTP pyrophosphatase, house-cleaning of non-canonical NTPs</fullName>
    </submittedName>
</protein>
<reference evidence="3" key="1">
    <citation type="submission" date="2016-06" db="EMBL/GenBank/DDBJ databases">
        <authorList>
            <person name="Varghese N."/>
            <person name="Submissions Spin"/>
        </authorList>
    </citation>
    <scope>NUCLEOTIDE SEQUENCE [LARGE SCALE GENOMIC DNA]</scope>
    <source>
        <strain evidence="3">DSM 43909</strain>
    </source>
</reference>